<keyword evidence="5 13" id="KW-0812">Transmembrane</keyword>
<keyword evidence="6" id="KW-0479">Metal-binding</keyword>
<evidence type="ECO:0000256" key="2">
    <source>
        <dbReference type="ARBA" id="ARBA00012543"/>
    </source>
</evidence>
<name>A0ABD3P348_9STRA</name>
<dbReference type="PANTHER" id="PTHR22914:SF41">
    <property type="entry name" value="CHITIN SYNTHASE 7"/>
    <property type="match status" value="1"/>
</dbReference>
<feature type="transmembrane region" description="Helical" evidence="13">
    <location>
        <begin position="1196"/>
        <end position="1217"/>
    </location>
</feature>
<dbReference type="EMBL" id="JABMIG020000289">
    <property type="protein sequence ID" value="KAL3782338.1"/>
    <property type="molecule type" value="Genomic_DNA"/>
</dbReference>
<evidence type="ECO:0000313" key="16">
    <source>
        <dbReference type="Proteomes" id="UP001516023"/>
    </source>
</evidence>
<gene>
    <name evidence="15" type="ORF">HJC23_012745</name>
</gene>
<feature type="region of interest" description="Disordered" evidence="12">
    <location>
        <begin position="119"/>
        <end position="138"/>
    </location>
</feature>
<evidence type="ECO:0000256" key="9">
    <source>
        <dbReference type="ARBA" id="ARBA00023136"/>
    </source>
</evidence>
<evidence type="ECO:0000259" key="14">
    <source>
        <dbReference type="PROSITE" id="PS50255"/>
    </source>
</evidence>
<dbReference type="GO" id="GO:0005886">
    <property type="term" value="C:plasma membrane"/>
    <property type="evidence" value="ECO:0007669"/>
    <property type="project" value="UniProtKB-SubCell"/>
</dbReference>
<dbReference type="InterPro" id="IPR036400">
    <property type="entry name" value="Cyt_B5-like_heme/steroid_sf"/>
</dbReference>
<dbReference type="InterPro" id="IPR018506">
    <property type="entry name" value="Cyt_B5_heme-BS"/>
</dbReference>
<dbReference type="PANTHER" id="PTHR22914">
    <property type="entry name" value="CHITIN SYNTHASE"/>
    <property type="match status" value="1"/>
</dbReference>
<feature type="transmembrane region" description="Helical" evidence="13">
    <location>
        <begin position="772"/>
        <end position="797"/>
    </location>
</feature>
<feature type="compositionally biased region" description="Low complexity" evidence="12">
    <location>
        <begin position="223"/>
        <end position="236"/>
    </location>
</feature>
<organism evidence="15 16">
    <name type="scientific">Cyclotella cryptica</name>
    <dbReference type="NCBI Taxonomy" id="29204"/>
    <lineage>
        <taxon>Eukaryota</taxon>
        <taxon>Sar</taxon>
        <taxon>Stramenopiles</taxon>
        <taxon>Ochrophyta</taxon>
        <taxon>Bacillariophyta</taxon>
        <taxon>Coscinodiscophyceae</taxon>
        <taxon>Thalassiosirophycidae</taxon>
        <taxon>Stephanodiscales</taxon>
        <taxon>Stephanodiscaceae</taxon>
        <taxon>Cyclotella</taxon>
    </lineage>
</organism>
<evidence type="ECO:0000256" key="4">
    <source>
        <dbReference type="ARBA" id="ARBA00022676"/>
    </source>
</evidence>
<feature type="region of interest" description="Disordered" evidence="12">
    <location>
        <begin position="69"/>
        <end position="111"/>
    </location>
</feature>
<feature type="compositionally biased region" description="Basic and acidic residues" evidence="12">
    <location>
        <begin position="38"/>
        <end position="48"/>
    </location>
</feature>
<dbReference type="InterPro" id="IPR001199">
    <property type="entry name" value="Cyt_B5-like_heme/steroid-bd"/>
</dbReference>
<feature type="transmembrane region" description="Helical" evidence="13">
    <location>
        <begin position="474"/>
        <end position="494"/>
    </location>
</feature>
<evidence type="ECO:0000256" key="6">
    <source>
        <dbReference type="ARBA" id="ARBA00022723"/>
    </source>
</evidence>
<keyword evidence="4" id="KW-0808">Transferase</keyword>
<feature type="region of interest" description="Disordered" evidence="12">
    <location>
        <begin position="1292"/>
        <end position="1325"/>
    </location>
</feature>
<evidence type="ECO:0000256" key="11">
    <source>
        <dbReference type="SAM" id="Coils"/>
    </source>
</evidence>
<feature type="transmembrane region" description="Helical" evidence="13">
    <location>
        <begin position="527"/>
        <end position="551"/>
    </location>
</feature>
<dbReference type="SUPFAM" id="SSF53448">
    <property type="entry name" value="Nucleotide-diphospho-sugar transferases"/>
    <property type="match status" value="1"/>
</dbReference>
<feature type="region of interest" description="Disordered" evidence="12">
    <location>
        <begin position="1368"/>
        <end position="1390"/>
    </location>
</feature>
<dbReference type="PROSITE" id="PS00191">
    <property type="entry name" value="CYTOCHROME_B5_1"/>
    <property type="match status" value="1"/>
</dbReference>
<keyword evidence="16" id="KW-1185">Reference proteome</keyword>
<feature type="compositionally biased region" description="Low complexity" evidence="12">
    <location>
        <begin position="92"/>
        <end position="105"/>
    </location>
</feature>
<feature type="compositionally biased region" description="Basic residues" evidence="12">
    <location>
        <begin position="1381"/>
        <end position="1390"/>
    </location>
</feature>
<keyword evidence="10" id="KW-0325">Glycoprotein</keyword>
<feature type="compositionally biased region" description="Polar residues" evidence="12">
    <location>
        <begin position="166"/>
        <end position="203"/>
    </location>
</feature>
<feature type="region of interest" description="Disordered" evidence="12">
    <location>
        <begin position="148"/>
        <end position="236"/>
    </location>
</feature>
<dbReference type="Gene3D" id="3.90.550.10">
    <property type="entry name" value="Spore Coat Polysaccharide Biosynthesis Protein SpsA, Chain A"/>
    <property type="match status" value="1"/>
</dbReference>
<feature type="domain" description="Cytochrome b5 heme-binding" evidence="14">
    <location>
        <begin position="555"/>
        <end position="607"/>
    </location>
</feature>
<evidence type="ECO:0000313" key="15">
    <source>
        <dbReference type="EMBL" id="KAL3782338.1"/>
    </source>
</evidence>
<dbReference type="GO" id="GO:0004100">
    <property type="term" value="F:chitin synthase activity"/>
    <property type="evidence" value="ECO:0007669"/>
    <property type="project" value="UniProtKB-EC"/>
</dbReference>
<keyword evidence="9 13" id="KW-0472">Membrane</keyword>
<feature type="compositionally biased region" description="Basic and acidic residues" evidence="12">
    <location>
        <begin position="1368"/>
        <end position="1380"/>
    </location>
</feature>
<sequence>MLFRMNIGDLWTSSDICNWGGVGQVDESELAQEQTQTEQEHQQQHQEKQQLQQQQIEGYQDLISRAITAANNKKRNHREQRRVITGSTSLEAAASPDSSLQSSSSPLPPAKAVTFSASTINNSARGPSTMDPDSPAKLYNQISNGEFYNADSADGDSDYGEALPSVSPTYQLRASPPRSGNNKNSSSVEAVNSNDVTLTIDNLSPSSHSSRSAQRGRTDTLESELTSDSSLGDSTTGRISKKVLVKLMREQVNLVRDLTNAQIANKKELERVKEEKERLEREARERELRESAAITNSNAGRDADNVVPNQQQLKKHYETMNAPPSSNMTHTKLNLPQTIQRDTSDSRSVSTRSLFERFRDLRNPRPYQQQQYPRRHPDAKYYEHRNRAFSTDTYGEGTLTNAGVSVASTIMPTQIMVGHDNAAAAGGMDNCNGAINYTGPQMQVGYYNKDKIQITPIPERNVVPPEKETCLSTVWWLFSRLVTLFIPDMLLCCIGRHVKYAKGMSREQKQEVQKAKREAKQAWREKVAIFAVMLMCSAMFIGVSGVIPVLLCRETTFFTMDEIQARDRTEDWAVIFGTIYDIADYIPLHPGGKSILQAVGKDASKVFPRRPIGRLPDLCMNPDVELTTEVSCDSFDEVDKLVDLYCHTSVVGFSGTSRAFGKYERGVLAHRPSNLKNDPNTEWVMIYNRIYNVTQYINGMTDPTTGKLNSKSENAYLNKDLTSLIVNKRGEDATAVYEALYDDDVALSCLDDLFYIGVMDEPPDLLCQVLNYAMYSIMILIAAVLAVQCLCSLVYLVRRKRTISRDDTRSKIIVMVPCYNEGDKELRKTIDSVMDTSYPDDNKVLLVVADGNITGKGEKRSTPETLSQILGYKTSPNDRSYNCKSIGDLTDNRAKLYYGTYRDCGKDLKYIVIVKTGLASEKGSPRAGNRGKRDSQLLFTGLLNRFHHGRKLNDLDVAMKNALDHLQVPLDEVRYLMAIDADTRIDRESISHMTFSMNKNDHILALCGETKVDNKAQSWVTMIQVFEYYTNHHMKKAFESVFGCVTCLPGCFTMYRLYSDDGRPLLSCDDVYQRYATNNVKTLHDKNLYHLGEDRMLTTLLLRYFPDMKLSFVPEAYCYTIVPHTFKILLSQRRRWINSTFHNMLELVRVNTMCGVCCLSMKTIVVLDLVATLILPASLIYVGYIVYITFWMGEPLSMLMLVVWGIVVGVQVVVFLLRSRWDYWWWFFVFIILGVPVFYFILPIYSFWHMDDFSWGATRQVSGKTPMATKSRDETECSDRVSPTGFEVTDDEFQQHRHRSSTQNSSHPTRASQPRHTHASRPVDVDEDMRKYSTINHHNQHTHPIDLDDVTMDDFSCELTANTKHTEFDPNKYRDAEEAKRARRMRRGEC</sequence>
<keyword evidence="7 13" id="KW-1133">Transmembrane helix</keyword>
<evidence type="ECO:0000256" key="13">
    <source>
        <dbReference type="SAM" id="Phobius"/>
    </source>
</evidence>
<feature type="region of interest" description="Disordered" evidence="12">
    <location>
        <begin position="28"/>
        <end position="52"/>
    </location>
</feature>
<dbReference type="SMART" id="SM01117">
    <property type="entry name" value="Cyt-b5"/>
    <property type="match status" value="2"/>
</dbReference>
<feature type="region of interest" description="Disordered" evidence="12">
    <location>
        <begin position="1264"/>
        <end position="1283"/>
    </location>
</feature>
<evidence type="ECO:0000256" key="12">
    <source>
        <dbReference type="SAM" id="MobiDB-lite"/>
    </source>
</evidence>
<dbReference type="EC" id="2.4.1.16" evidence="2"/>
<feature type="compositionally biased region" description="Basic and acidic residues" evidence="12">
    <location>
        <begin position="1270"/>
        <end position="1279"/>
    </location>
</feature>
<keyword evidence="11" id="KW-0175">Coiled coil</keyword>
<accession>A0ABD3P348</accession>
<reference evidence="15 16" key="1">
    <citation type="journal article" date="2020" name="G3 (Bethesda)">
        <title>Improved Reference Genome for Cyclotella cryptica CCMP332, a Model for Cell Wall Morphogenesis, Salinity Adaptation, and Lipid Production in Diatoms (Bacillariophyta).</title>
        <authorList>
            <person name="Roberts W.R."/>
            <person name="Downey K.M."/>
            <person name="Ruck E.C."/>
            <person name="Traller J.C."/>
            <person name="Alverson A.J."/>
        </authorList>
    </citation>
    <scope>NUCLEOTIDE SEQUENCE [LARGE SCALE GENOMIC DNA]</scope>
    <source>
        <strain evidence="15 16">CCMP332</strain>
    </source>
</reference>
<dbReference type="Pfam" id="PF00173">
    <property type="entry name" value="Cyt-b5"/>
    <property type="match status" value="1"/>
</dbReference>
<dbReference type="PROSITE" id="PS50255">
    <property type="entry name" value="CYTOCHROME_B5_2"/>
    <property type="match status" value="1"/>
</dbReference>
<dbReference type="GO" id="GO:0046872">
    <property type="term" value="F:metal ion binding"/>
    <property type="evidence" value="ECO:0007669"/>
    <property type="project" value="UniProtKB-KW"/>
</dbReference>
<feature type="transmembrane region" description="Helical" evidence="13">
    <location>
        <begin position="1224"/>
        <end position="1248"/>
    </location>
</feature>
<dbReference type="Pfam" id="PF03142">
    <property type="entry name" value="Chitin_synth_2"/>
    <property type="match status" value="1"/>
</dbReference>
<protein>
    <recommendedName>
        <fullName evidence="2">chitin synthase</fullName>
        <ecNumber evidence="2">2.4.1.16</ecNumber>
    </recommendedName>
</protein>
<evidence type="ECO:0000256" key="1">
    <source>
        <dbReference type="ARBA" id="ARBA00004651"/>
    </source>
</evidence>
<dbReference type="Gene3D" id="3.10.120.10">
    <property type="entry name" value="Cytochrome b5-like heme/steroid binding domain"/>
    <property type="match status" value="1"/>
</dbReference>
<evidence type="ECO:0000256" key="3">
    <source>
        <dbReference type="ARBA" id="ARBA00022617"/>
    </source>
</evidence>
<keyword evidence="3" id="KW-0349">Heme</keyword>
<evidence type="ECO:0000256" key="10">
    <source>
        <dbReference type="ARBA" id="ARBA00023180"/>
    </source>
</evidence>
<feature type="compositionally biased region" description="Polar residues" evidence="12">
    <location>
        <begin position="1301"/>
        <end position="1312"/>
    </location>
</feature>
<feature type="transmembrane region" description="Helical" evidence="13">
    <location>
        <begin position="1169"/>
        <end position="1190"/>
    </location>
</feature>
<dbReference type="InterPro" id="IPR029044">
    <property type="entry name" value="Nucleotide-diphossugar_trans"/>
</dbReference>
<comment type="caution">
    <text evidence="15">The sequence shown here is derived from an EMBL/GenBank/DDBJ whole genome shotgun (WGS) entry which is preliminary data.</text>
</comment>
<dbReference type="InterPro" id="IPR004835">
    <property type="entry name" value="Chitin_synth"/>
</dbReference>
<evidence type="ECO:0000256" key="5">
    <source>
        <dbReference type="ARBA" id="ARBA00022692"/>
    </source>
</evidence>
<evidence type="ECO:0000256" key="7">
    <source>
        <dbReference type="ARBA" id="ARBA00022989"/>
    </source>
</evidence>
<keyword evidence="4" id="KW-0328">Glycosyltransferase</keyword>
<keyword evidence="8" id="KW-0408">Iron</keyword>
<dbReference type="CDD" id="cd04190">
    <property type="entry name" value="Chitin_synth_C"/>
    <property type="match status" value="1"/>
</dbReference>
<proteinExistence type="predicted"/>
<dbReference type="SUPFAM" id="SSF55856">
    <property type="entry name" value="Cytochrome b5-like heme/steroid binding domain"/>
    <property type="match status" value="1"/>
</dbReference>
<dbReference type="Proteomes" id="UP001516023">
    <property type="component" value="Unassembled WGS sequence"/>
</dbReference>
<evidence type="ECO:0000256" key="8">
    <source>
        <dbReference type="ARBA" id="ARBA00023004"/>
    </source>
</evidence>
<feature type="coiled-coil region" evidence="11">
    <location>
        <begin position="258"/>
        <end position="289"/>
    </location>
</feature>
<comment type="subcellular location">
    <subcellularLocation>
        <location evidence="1">Cell membrane</location>
        <topology evidence="1">Multi-pass membrane protein</topology>
    </subcellularLocation>
</comment>